<feature type="region of interest" description="Disordered" evidence="1">
    <location>
        <begin position="137"/>
        <end position="183"/>
    </location>
</feature>
<proteinExistence type="predicted"/>
<evidence type="ECO:0000256" key="2">
    <source>
        <dbReference type="SAM" id="SignalP"/>
    </source>
</evidence>
<keyword evidence="2" id="KW-0732">Signal</keyword>
<sequence length="183" mass="18084">MRMRRTAVAVAMTVAVVVPAVSTGVVAYAQAGSSPSTGQVVAAKKPTATPTKSSGKKVKATFSATGTVTAVDAAKGTVTVAVKGGTKDVKGRTVTIGVPSSVRILLNGKKVAVSALAAGNKITVAGTRIDAAYTATKVQASGKAKPTPRPSVTPTTPAPSTAPSATPSAEPTESEDPEADETP</sequence>
<gene>
    <name evidence="3" type="ORF">B0I29_116104</name>
</gene>
<dbReference type="Proteomes" id="UP000249341">
    <property type="component" value="Unassembled WGS sequence"/>
</dbReference>
<keyword evidence="4" id="KW-1185">Reference proteome</keyword>
<reference evidence="3 4" key="1">
    <citation type="submission" date="2018-06" db="EMBL/GenBank/DDBJ databases">
        <title>Genomic Encyclopedia of Type Strains, Phase III (KMG-III): the genomes of soil and plant-associated and newly described type strains.</title>
        <authorList>
            <person name="Whitman W."/>
        </authorList>
    </citation>
    <scope>NUCLEOTIDE SEQUENCE [LARGE SCALE GENOMIC DNA]</scope>
    <source>
        <strain evidence="3 4">CGMCC 4.7090</strain>
    </source>
</reference>
<evidence type="ECO:0000256" key="1">
    <source>
        <dbReference type="SAM" id="MobiDB-lite"/>
    </source>
</evidence>
<dbReference type="OrthoDB" id="3298889at2"/>
<feature type="signal peptide" evidence="2">
    <location>
        <begin position="1"/>
        <end position="31"/>
    </location>
</feature>
<protein>
    <recommendedName>
        <fullName evidence="5">DUF5666 domain-containing protein</fullName>
    </recommendedName>
</protein>
<dbReference type="EMBL" id="QLMJ01000016">
    <property type="protein sequence ID" value="RAK30445.1"/>
    <property type="molecule type" value="Genomic_DNA"/>
</dbReference>
<dbReference type="AlphaFoldDB" id="A0A327Z3Y1"/>
<evidence type="ECO:0000313" key="3">
    <source>
        <dbReference type="EMBL" id="RAK30445.1"/>
    </source>
</evidence>
<feature type="chain" id="PRO_5039180558" description="DUF5666 domain-containing protein" evidence="2">
    <location>
        <begin position="32"/>
        <end position="183"/>
    </location>
</feature>
<comment type="caution">
    <text evidence="3">The sequence shown here is derived from an EMBL/GenBank/DDBJ whole genome shotgun (WGS) entry which is preliminary data.</text>
</comment>
<evidence type="ECO:0000313" key="4">
    <source>
        <dbReference type="Proteomes" id="UP000249341"/>
    </source>
</evidence>
<feature type="compositionally biased region" description="Low complexity" evidence="1">
    <location>
        <begin position="150"/>
        <end position="171"/>
    </location>
</feature>
<feature type="compositionally biased region" description="Acidic residues" evidence="1">
    <location>
        <begin position="172"/>
        <end position="183"/>
    </location>
</feature>
<name>A0A327Z3Y1_9ACTN</name>
<organism evidence="3 4">
    <name type="scientific">Actinoplanes lutulentus</name>
    <dbReference type="NCBI Taxonomy" id="1287878"/>
    <lineage>
        <taxon>Bacteria</taxon>
        <taxon>Bacillati</taxon>
        <taxon>Actinomycetota</taxon>
        <taxon>Actinomycetes</taxon>
        <taxon>Micromonosporales</taxon>
        <taxon>Micromonosporaceae</taxon>
        <taxon>Actinoplanes</taxon>
    </lineage>
</organism>
<accession>A0A327Z3Y1</accession>
<dbReference type="RefSeq" id="WP_111652502.1">
    <property type="nucleotide sequence ID" value="NZ_JACHWI010000007.1"/>
</dbReference>
<evidence type="ECO:0008006" key="5">
    <source>
        <dbReference type="Google" id="ProtNLM"/>
    </source>
</evidence>